<evidence type="ECO:0000256" key="2">
    <source>
        <dbReference type="ARBA" id="ARBA00022884"/>
    </source>
</evidence>
<protein>
    <recommendedName>
        <fullName evidence="3">RNA-binding protein KhpA</fullName>
    </recommendedName>
    <alternativeName>
        <fullName evidence="3">KH-domain protein A</fullName>
    </alternativeName>
</protein>
<sequence>MEMVRWIAGHLVDHPDEVTVSVVRGEPAKTPITVLELRVHPEDMGQVIGKQGRVAKAIRTVLKAASGRAGREVRLEIVE</sequence>
<keyword evidence="2 3" id="KW-0694">RNA-binding</keyword>
<dbReference type="GO" id="GO:0008360">
    <property type="term" value="P:regulation of cell shape"/>
    <property type="evidence" value="ECO:0007669"/>
    <property type="project" value="UniProtKB-KW"/>
</dbReference>
<dbReference type="AlphaFoldDB" id="A0A0K2SK32"/>
<reference evidence="5" key="2">
    <citation type="journal article" date="2016" name="Int. J. Syst. Evol. Microbiol.">
        <title>Complete genome sequence and cell structure of Limnochorda pilosa, a Gram-negative spore-former within the phylum Firmicutes.</title>
        <authorList>
            <person name="Watanabe M."/>
            <person name="Kojima H."/>
            <person name="Fukui M."/>
        </authorList>
    </citation>
    <scope>NUCLEOTIDE SEQUENCE [LARGE SCALE GENOMIC DNA]</scope>
    <source>
        <strain evidence="5">HC45</strain>
    </source>
</reference>
<evidence type="ECO:0000313" key="4">
    <source>
        <dbReference type="EMBL" id="BAS27476.1"/>
    </source>
</evidence>
<dbReference type="InterPro" id="IPR009019">
    <property type="entry name" value="KH_sf_prok-type"/>
</dbReference>
<dbReference type="Proteomes" id="UP000065807">
    <property type="component" value="Chromosome"/>
</dbReference>
<dbReference type="InterPro" id="IPR015946">
    <property type="entry name" value="KH_dom-like_a/b"/>
</dbReference>
<organism evidence="4 5">
    <name type="scientific">Limnochorda pilosa</name>
    <dbReference type="NCBI Taxonomy" id="1555112"/>
    <lineage>
        <taxon>Bacteria</taxon>
        <taxon>Bacillati</taxon>
        <taxon>Bacillota</taxon>
        <taxon>Limnochordia</taxon>
        <taxon>Limnochordales</taxon>
        <taxon>Limnochordaceae</taxon>
        <taxon>Limnochorda</taxon>
    </lineage>
</organism>
<dbReference type="GO" id="GO:0009252">
    <property type="term" value="P:peptidoglycan biosynthetic process"/>
    <property type="evidence" value="ECO:0007669"/>
    <property type="project" value="UniProtKB-UniRule"/>
</dbReference>
<proteinExistence type="inferred from homology"/>
<keyword evidence="5" id="KW-1185">Reference proteome</keyword>
<keyword evidence="3" id="KW-0143">Chaperone</keyword>
<accession>A0A0K2SK32</accession>
<dbReference type="PROSITE" id="PS50084">
    <property type="entry name" value="KH_TYPE_1"/>
    <property type="match status" value="1"/>
</dbReference>
<dbReference type="Pfam" id="PF13083">
    <property type="entry name" value="KH_KhpA-B"/>
    <property type="match status" value="1"/>
</dbReference>
<reference evidence="5" key="1">
    <citation type="submission" date="2015-07" db="EMBL/GenBank/DDBJ databases">
        <title>Complete genome sequence and phylogenetic analysis of Limnochorda pilosa.</title>
        <authorList>
            <person name="Watanabe M."/>
            <person name="Kojima H."/>
            <person name="Fukui M."/>
        </authorList>
    </citation>
    <scope>NUCLEOTIDE SEQUENCE [LARGE SCALE GENOMIC DNA]</scope>
    <source>
        <strain evidence="5">HC45</strain>
    </source>
</reference>
<dbReference type="PANTHER" id="PTHR34654">
    <property type="entry name" value="UPF0109 PROTEIN SCO5592"/>
    <property type="match status" value="1"/>
</dbReference>
<dbReference type="SUPFAM" id="SSF54814">
    <property type="entry name" value="Prokaryotic type KH domain (KH-domain type II)"/>
    <property type="match status" value="1"/>
</dbReference>
<keyword evidence="3" id="KW-0133">Cell shape</keyword>
<dbReference type="PATRIC" id="fig|1555112.3.peg.1663"/>
<dbReference type="KEGG" id="lpil:LIP_1630"/>
<dbReference type="STRING" id="1555112.LIP_1630"/>
<keyword evidence="3" id="KW-0961">Cell wall biogenesis/degradation</keyword>
<evidence type="ECO:0000256" key="3">
    <source>
        <dbReference type="HAMAP-Rule" id="MF_00088"/>
    </source>
</evidence>
<comment type="similarity">
    <text evidence="3">Belongs to the KhpA RNA-binding protein family.</text>
</comment>
<keyword evidence="1 3" id="KW-0963">Cytoplasm</keyword>
<dbReference type="CDD" id="cd22533">
    <property type="entry name" value="KH-II_YlqC-like"/>
    <property type="match status" value="1"/>
</dbReference>
<evidence type="ECO:0000256" key="1">
    <source>
        <dbReference type="ARBA" id="ARBA00022490"/>
    </source>
</evidence>
<dbReference type="HAMAP" id="MF_00088">
    <property type="entry name" value="KhpA"/>
    <property type="match status" value="1"/>
</dbReference>
<comment type="subcellular location">
    <subcellularLocation>
        <location evidence="3">Cytoplasm</location>
    </subcellularLocation>
</comment>
<comment type="subunit">
    <text evidence="3">Forms a complex with KhpB.</text>
</comment>
<comment type="function">
    <text evidence="3">A probable RNA chaperone. Forms a complex with KhpB which binds to cellular RNA and controls its expression. Plays a role in peptidoglycan (PG) homeostasis and cell length regulation.</text>
</comment>
<dbReference type="Gene3D" id="3.30.300.20">
    <property type="match status" value="1"/>
</dbReference>
<evidence type="ECO:0000313" key="5">
    <source>
        <dbReference type="Proteomes" id="UP000065807"/>
    </source>
</evidence>
<dbReference type="GO" id="GO:0005737">
    <property type="term" value="C:cytoplasm"/>
    <property type="evidence" value="ECO:0007669"/>
    <property type="project" value="UniProtKB-SubCell"/>
</dbReference>
<dbReference type="GO" id="GO:0003723">
    <property type="term" value="F:RNA binding"/>
    <property type="evidence" value="ECO:0007669"/>
    <property type="project" value="UniProtKB-UniRule"/>
</dbReference>
<dbReference type="EMBL" id="AP014924">
    <property type="protein sequence ID" value="BAS27476.1"/>
    <property type="molecule type" value="Genomic_DNA"/>
</dbReference>
<name>A0A0K2SK32_LIMPI</name>
<dbReference type="InterPro" id="IPR020627">
    <property type="entry name" value="KhpA"/>
</dbReference>
<dbReference type="PANTHER" id="PTHR34654:SF1">
    <property type="entry name" value="RNA-BINDING PROTEIN KHPA"/>
    <property type="match status" value="1"/>
</dbReference>
<dbReference type="GO" id="GO:0071555">
    <property type="term" value="P:cell wall organization"/>
    <property type="evidence" value="ECO:0007669"/>
    <property type="project" value="UniProtKB-KW"/>
</dbReference>
<gene>
    <name evidence="3" type="primary">khpA</name>
    <name evidence="4" type="ORF">LIP_1630</name>
</gene>